<dbReference type="InParanoid" id="A0A2K1KD69"/>
<dbReference type="AlphaFoldDB" id="A0A2K1KD69"/>
<organism evidence="2">
    <name type="scientific">Physcomitrium patens</name>
    <name type="common">Spreading-leaved earth moss</name>
    <name type="synonym">Physcomitrella patens</name>
    <dbReference type="NCBI Taxonomy" id="3218"/>
    <lineage>
        <taxon>Eukaryota</taxon>
        <taxon>Viridiplantae</taxon>
        <taxon>Streptophyta</taxon>
        <taxon>Embryophyta</taxon>
        <taxon>Bryophyta</taxon>
        <taxon>Bryophytina</taxon>
        <taxon>Bryopsida</taxon>
        <taxon>Funariidae</taxon>
        <taxon>Funariales</taxon>
        <taxon>Funariaceae</taxon>
        <taxon>Physcomitrium</taxon>
    </lineage>
</organism>
<dbReference type="Gramene" id="Pp3c7_26390V3.2">
    <property type="protein sequence ID" value="PAC:32925057.CDS.1"/>
    <property type="gene ID" value="Pp3c7_26390"/>
</dbReference>
<evidence type="ECO:0000313" key="2">
    <source>
        <dbReference type="EMBL" id="PNR51717.1"/>
    </source>
</evidence>
<feature type="region of interest" description="Disordered" evidence="1">
    <location>
        <begin position="77"/>
        <end position="111"/>
    </location>
</feature>
<proteinExistence type="predicted"/>
<dbReference type="Proteomes" id="UP000006727">
    <property type="component" value="Chromosome 7"/>
</dbReference>
<protein>
    <submittedName>
        <fullName evidence="2 3">Uncharacterized protein</fullName>
    </submittedName>
</protein>
<dbReference type="Gramene" id="Pp3c7_26390V3.1">
    <property type="protein sequence ID" value="PAC:32925056.CDS.1"/>
    <property type="gene ID" value="Pp3c7_26390"/>
</dbReference>
<reference evidence="2 4" key="2">
    <citation type="journal article" date="2018" name="Plant J.">
        <title>The Physcomitrella patens chromosome-scale assembly reveals moss genome structure and evolution.</title>
        <authorList>
            <person name="Lang D."/>
            <person name="Ullrich K.K."/>
            <person name="Murat F."/>
            <person name="Fuchs J."/>
            <person name="Jenkins J."/>
            <person name="Haas F.B."/>
            <person name="Piednoel M."/>
            <person name="Gundlach H."/>
            <person name="Van Bel M."/>
            <person name="Meyberg R."/>
            <person name="Vives C."/>
            <person name="Morata J."/>
            <person name="Symeonidi A."/>
            <person name="Hiss M."/>
            <person name="Muchero W."/>
            <person name="Kamisugi Y."/>
            <person name="Saleh O."/>
            <person name="Blanc G."/>
            <person name="Decker E.L."/>
            <person name="van Gessel N."/>
            <person name="Grimwood J."/>
            <person name="Hayes R.D."/>
            <person name="Graham S.W."/>
            <person name="Gunter L.E."/>
            <person name="McDaniel S.F."/>
            <person name="Hoernstein S.N.W."/>
            <person name="Larsson A."/>
            <person name="Li F.W."/>
            <person name="Perroud P.F."/>
            <person name="Phillips J."/>
            <person name="Ranjan P."/>
            <person name="Rokshar D.S."/>
            <person name="Rothfels C.J."/>
            <person name="Schneider L."/>
            <person name="Shu S."/>
            <person name="Stevenson D.W."/>
            <person name="Thummler F."/>
            <person name="Tillich M."/>
            <person name="Villarreal Aguilar J.C."/>
            <person name="Widiez T."/>
            <person name="Wong G.K."/>
            <person name="Wymore A."/>
            <person name="Zhang Y."/>
            <person name="Zimmer A.D."/>
            <person name="Quatrano R.S."/>
            <person name="Mayer K.F.X."/>
            <person name="Goodstein D."/>
            <person name="Casacuberta J.M."/>
            <person name="Vandepoele K."/>
            <person name="Reski R."/>
            <person name="Cuming A.C."/>
            <person name="Tuskan G.A."/>
            <person name="Maumus F."/>
            <person name="Salse J."/>
            <person name="Schmutz J."/>
            <person name="Rensing S.A."/>
        </authorList>
    </citation>
    <scope>NUCLEOTIDE SEQUENCE [LARGE SCALE GENOMIC DNA]</scope>
    <source>
        <strain evidence="3 4">cv. Gransden 2004</strain>
    </source>
</reference>
<reference evidence="3" key="3">
    <citation type="submission" date="2020-12" db="UniProtKB">
        <authorList>
            <consortium name="EnsemblPlants"/>
        </authorList>
    </citation>
    <scope>IDENTIFICATION</scope>
</reference>
<sequence>MPEMLASHSAQRFSALLAFQRDVDPAYPTHMGKASNAGMDEFSCPDRRAPGHHRVRHDDSWQQNWSDTLSAFLASSFRPKQKPSPPARPCGVEAMASSSRGTLTRSQGQFSPQRFIQNAVKRALGTTDFATNAKRPRFEDQFHTPVPMVCG</sequence>
<gene>
    <name evidence="2" type="ORF">PHYPA_010905</name>
</gene>
<dbReference type="EnsemblPlants" id="Pp3c7_26390V3.2">
    <property type="protein sequence ID" value="PAC:32925057.CDS.1"/>
    <property type="gene ID" value="Pp3c7_26390"/>
</dbReference>
<evidence type="ECO:0000256" key="1">
    <source>
        <dbReference type="SAM" id="MobiDB-lite"/>
    </source>
</evidence>
<name>A0A2K1KD69_PHYPA</name>
<dbReference type="EnsemblPlants" id="Pp3c7_26390V3.1">
    <property type="protein sequence ID" value="PAC:32925056.CDS.1"/>
    <property type="gene ID" value="Pp3c7_26390"/>
</dbReference>
<feature type="region of interest" description="Disordered" evidence="1">
    <location>
        <begin position="32"/>
        <end position="60"/>
    </location>
</feature>
<keyword evidence="4" id="KW-1185">Reference proteome</keyword>
<feature type="compositionally biased region" description="Polar residues" evidence="1">
    <location>
        <begin position="96"/>
        <end position="111"/>
    </location>
</feature>
<reference evidence="2 4" key="1">
    <citation type="journal article" date="2008" name="Science">
        <title>The Physcomitrella genome reveals evolutionary insights into the conquest of land by plants.</title>
        <authorList>
            <person name="Rensing S."/>
            <person name="Lang D."/>
            <person name="Zimmer A."/>
            <person name="Terry A."/>
            <person name="Salamov A."/>
            <person name="Shapiro H."/>
            <person name="Nishiyama T."/>
            <person name="Perroud P.-F."/>
            <person name="Lindquist E."/>
            <person name="Kamisugi Y."/>
            <person name="Tanahashi T."/>
            <person name="Sakakibara K."/>
            <person name="Fujita T."/>
            <person name="Oishi K."/>
            <person name="Shin-I T."/>
            <person name="Kuroki Y."/>
            <person name="Toyoda A."/>
            <person name="Suzuki Y."/>
            <person name="Hashimoto A."/>
            <person name="Yamaguchi K."/>
            <person name="Sugano A."/>
            <person name="Kohara Y."/>
            <person name="Fujiyama A."/>
            <person name="Anterola A."/>
            <person name="Aoki S."/>
            <person name="Ashton N."/>
            <person name="Barbazuk W.B."/>
            <person name="Barker E."/>
            <person name="Bennetzen J."/>
            <person name="Bezanilla M."/>
            <person name="Blankenship R."/>
            <person name="Cho S.H."/>
            <person name="Dutcher S."/>
            <person name="Estelle M."/>
            <person name="Fawcett J.A."/>
            <person name="Gundlach H."/>
            <person name="Hanada K."/>
            <person name="Heyl A."/>
            <person name="Hicks K.A."/>
            <person name="Hugh J."/>
            <person name="Lohr M."/>
            <person name="Mayer K."/>
            <person name="Melkozernov A."/>
            <person name="Murata T."/>
            <person name="Nelson D."/>
            <person name="Pils B."/>
            <person name="Prigge M."/>
            <person name="Reiss B."/>
            <person name="Renner T."/>
            <person name="Rombauts S."/>
            <person name="Rushton P."/>
            <person name="Sanderfoot A."/>
            <person name="Schween G."/>
            <person name="Shiu S.-H."/>
            <person name="Stueber K."/>
            <person name="Theodoulou F.L."/>
            <person name="Tu H."/>
            <person name="Van de Peer Y."/>
            <person name="Verrier P.J."/>
            <person name="Waters E."/>
            <person name="Wood A."/>
            <person name="Yang L."/>
            <person name="Cove D."/>
            <person name="Cuming A."/>
            <person name="Hasebe M."/>
            <person name="Lucas S."/>
            <person name="Mishler D.B."/>
            <person name="Reski R."/>
            <person name="Grigoriev I."/>
            <person name="Quatrano R.S."/>
            <person name="Boore J.L."/>
        </authorList>
    </citation>
    <scope>NUCLEOTIDE SEQUENCE [LARGE SCALE GENOMIC DNA]</scope>
    <source>
        <strain evidence="3 4">cv. Gransden 2004</strain>
    </source>
</reference>
<accession>A0A2K1KD69</accession>
<evidence type="ECO:0000313" key="3">
    <source>
        <dbReference type="EnsemblPlants" id="PAC:32925056.CDS.1"/>
    </source>
</evidence>
<dbReference type="EMBL" id="ABEU02000007">
    <property type="protein sequence ID" value="PNR51717.1"/>
    <property type="molecule type" value="Genomic_DNA"/>
</dbReference>
<dbReference type="PaxDb" id="3218-PP1S97_224V6.1"/>
<evidence type="ECO:0000313" key="4">
    <source>
        <dbReference type="Proteomes" id="UP000006727"/>
    </source>
</evidence>